<evidence type="ECO:0000313" key="4">
    <source>
        <dbReference type="Proteomes" id="UP000271624"/>
    </source>
</evidence>
<name>A0A3S1CIY0_9CYAN</name>
<comment type="caution">
    <text evidence="3">The sequence shown here is derived from an EMBL/GenBank/DDBJ whole genome shotgun (WGS) entry which is preliminary data.</text>
</comment>
<evidence type="ECO:0000256" key="1">
    <source>
        <dbReference type="SAM" id="Phobius"/>
    </source>
</evidence>
<dbReference type="EMBL" id="RSCL01000011">
    <property type="protein sequence ID" value="RUT04409.1"/>
    <property type="molecule type" value="Genomic_DNA"/>
</dbReference>
<organism evidence="3 4">
    <name type="scientific">Dulcicalothrix desertica PCC 7102</name>
    <dbReference type="NCBI Taxonomy" id="232991"/>
    <lineage>
        <taxon>Bacteria</taxon>
        <taxon>Bacillati</taxon>
        <taxon>Cyanobacteriota</taxon>
        <taxon>Cyanophyceae</taxon>
        <taxon>Nostocales</taxon>
        <taxon>Calotrichaceae</taxon>
        <taxon>Dulcicalothrix</taxon>
    </lineage>
</organism>
<gene>
    <name evidence="3" type="ORF">DSM106972_046370</name>
</gene>
<dbReference type="RefSeq" id="WP_127083007.1">
    <property type="nucleotide sequence ID" value="NZ_RSCL01000011.1"/>
</dbReference>
<reference evidence="3" key="2">
    <citation type="journal article" date="2019" name="Genome Biol. Evol.">
        <title>Day and night: Metabolic profiles and evolutionary relationships of six axenic non-marine cyanobacteria.</title>
        <authorList>
            <person name="Will S.E."/>
            <person name="Henke P."/>
            <person name="Boedeker C."/>
            <person name="Huang S."/>
            <person name="Brinkmann H."/>
            <person name="Rohde M."/>
            <person name="Jarek M."/>
            <person name="Friedl T."/>
            <person name="Seufert S."/>
            <person name="Schumacher M."/>
            <person name="Overmann J."/>
            <person name="Neumann-Schaal M."/>
            <person name="Petersen J."/>
        </authorList>
    </citation>
    <scope>NUCLEOTIDE SEQUENCE [LARGE SCALE GENOMIC DNA]</scope>
    <source>
        <strain evidence="3">PCC 7102</strain>
    </source>
</reference>
<dbReference type="OrthoDB" id="446317at2"/>
<keyword evidence="1" id="KW-0472">Membrane</keyword>
<dbReference type="InterPro" id="IPR011990">
    <property type="entry name" value="TPR-like_helical_dom_sf"/>
</dbReference>
<evidence type="ECO:0000259" key="2">
    <source>
        <dbReference type="Pfam" id="PF12770"/>
    </source>
</evidence>
<evidence type="ECO:0000313" key="3">
    <source>
        <dbReference type="EMBL" id="RUT04409.1"/>
    </source>
</evidence>
<feature type="transmembrane region" description="Helical" evidence="1">
    <location>
        <begin position="12"/>
        <end position="33"/>
    </location>
</feature>
<keyword evidence="4" id="KW-1185">Reference proteome</keyword>
<dbReference type="Pfam" id="PF12770">
    <property type="entry name" value="CHAT"/>
    <property type="match status" value="1"/>
</dbReference>
<protein>
    <recommendedName>
        <fullName evidence="2">CHAT domain-containing protein</fullName>
    </recommendedName>
</protein>
<feature type="domain" description="CHAT" evidence="2">
    <location>
        <begin position="594"/>
        <end position="868"/>
    </location>
</feature>
<keyword evidence="1" id="KW-0812">Transmembrane</keyword>
<dbReference type="Gene3D" id="1.25.40.10">
    <property type="entry name" value="Tetratricopeptide repeat domain"/>
    <property type="match status" value="3"/>
</dbReference>
<keyword evidence="1" id="KW-1133">Transmembrane helix</keyword>
<dbReference type="InterPro" id="IPR024983">
    <property type="entry name" value="CHAT_dom"/>
</dbReference>
<dbReference type="SUPFAM" id="SSF48452">
    <property type="entry name" value="TPR-like"/>
    <property type="match status" value="3"/>
</dbReference>
<reference evidence="3" key="1">
    <citation type="submission" date="2018-12" db="EMBL/GenBank/DDBJ databases">
        <authorList>
            <person name="Will S."/>
            <person name="Neumann-Schaal M."/>
            <person name="Henke P."/>
        </authorList>
    </citation>
    <scope>NUCLEOTIDE SEQUENCE</scope>
    <source>
        <strain evidence="3">PCC 7102</strain>
    </source>
</reference>
<sequence>MHKLKLSRKFKIAAINLVLFTLTFSLIIIPITIAKQPEPTNTQTTITQATPEQLQATAEHLFKAGRLTDAVTTLQQVIQIYKQSGNTLGQAAAQINLSLALEQLGSWKQASVAINTSLNLLGWDNANNTLKANNPELELLKVLAPTLDILTGQQLRQGQSDAANETAKHAQIYWRQLGDNTAVLRSRINQAQALRVSGFNRRAENILESVFQELQNQPDSFIKVGALRSLGNVQQQLGELDKSQKSLQHSLEIAQRLQLSEEISLTELSLGNTARLIGNINNAVTHYQNAAKTAPNPLLKVQAQINQLNLLVNNQRITEARTLIPVIQSQLPNLPANQASIYARINFASTIMKIADKKDTASILAVGVQQASSINDPRALSYALGTLAEVYEQNQQWQEALNLNKQAWSKSQDINAPDIAYRWEWQLGRIFKEQNNITEAIKAYDASIETLSNFRTDLAGVNREIQFNFRDSVEPIYRQSVELLLQEKGQSKPDLDKVRKRMEALQLAELDNYFREACLNNQFVALDKVVDNKNPDTAILYPIILDNQLGVILKLPGQSSLIHKASAISSKEVEQVIAQMRDNIVEPDEIQKFQAASKQLYKWLIKPIEAEINNSKNKIKTLVFIPDGSLRNIPMAALYDEISKKYLVQKYAIAISPGLQLFTPKPLARQKLNALAGGLSQPPKPFKSLPYVGEELKSIQKAGVTTVTLYNDKFKSKILEQTINAQPFRVVHLATHGKFSSKASETFILASDKRIYVAELNELLKSRERSRTEPIELLVLSACETAAGDKRAALGLAGIALRAGARSTLASLWQIGDESTERFINQFYHHLTKGKSTAEALQLAQLNLLESDKFNRPLSWAPYVLIGNWL</sequence>
<proteinExistence type="predicted"/>
<dbReference type="Proteomes" id="UP000271624">
    <property type="component" value="Unassembled WGS sequence"/>
</dbReference>
<dbReference type="PANTHER" id="PTHR10098">
    <property type="entry name" value="RAPSYN-RELATED"/>
    <property type="match status" value="1"/>
</dbReference>
<dbReference type="SMART" id="SM00028">
    <property type="entry name" value="TPR"/>
    <property type="match status" value="6"/>
</dbReference>
<accession>A0A3S1CIY0</accession>
<dbReference type="InterPro" id="IPR019734">
    <property type="entry name" value="TPR_rpt"/>
</dbReference>
<dbReference type="AlphaFoldDB" id="A0A3S1CIY0"/>